<dbReference type="InterPro" id="IPR050482">
    <property type="entry name" value="Sensor_HK_TwoCompSys"/>
</dbReference>
<dbReference type="GO" id="GO:0000155">
    <property type="term" value="F:phosphorelay sensor kinase activity"/>
    <property type="evidence" value="ECO:0007669"/>
    <property type="project" value="InterPro"/>
</dbReference>
<feature type="transmembrane region" description="Helical" evidence="9">
    <location>
        <begin position="193"/>
        <end position="213"/>
    </location>
</feature>
<keyword evidence="9" id="KW-1133">Transmembrane helix</keyword>
<dbReference type="AlphaFoldDB" id="A0A5C8I3N0"/>
<evidence type="ECO:0000256" key="1">
    <source>
        <dbReference type="ARBA" id="ARBA00000085"/>
    </source>
</evidence>
<accession>A0A5C8I3N0</accession>
<comment type="catalytic activity">
    <reaction evidence="1">
        <text>ATP + protein L-histidine = ADP + protein N-phospho-L-histidine.</text>
        <dbReference type="EC" id="2.7.13.3"/>
    </reaction>
</comment>
<dbReference type="Gene3D" id="1.20.5.1930">
    <property type="match status" value="1"/>
</dbReference>
<proteinExistence type="predicted"/>
<dbReference type="CDD" id="cd16917">
    <property type="entry name" value="HATPase_UhpB-NarQ-NarX-like"/>
    <property type="match status" value="1"/>
</dbReference>
<dbReference type="PANTHER" id="PTHR24421:SF10">
    <property type="entry name" value="NITRATE_NITRITE SENSOR PROTEIN NARQ"/>
    <property type="match status" value="1"/>
</dbReference>
<evidence type="ECO:0000256" key="2">
    <source>
        <dbReference type="ARBA" id="ARBA00012438"/>
    </source>
</evidence>
<evidence type="ECO:0000256" key="9">
    <source>
        <dbReference type="SAM" id="Phobius"/>
    </source>
</evidence>
<dbReference type="EC" id="2.7.13.3" evidence="2"/>
<dbReference type="Gene3D" id="3.30.565.10">
    <property type="entry name" value="Histidine kinase-like ATPase, C-terminal domain"/>
    <property type="match status" value="1"/>
</dbReference>
<evidence type="ECO:0000256" key="7">
    <source>
        <dbReference type="ARBA" id="ARBA00022840"/>
    </source>
</evidence>
<keyword evidence="8" id="KW-0902">Two-component regulatory system</keyword>
<feature type="domain" description="Signal transduction histidine kinase subgroup 3 dimerisation and phosphoacceptor" evidence="10">
    <location>
        <begin position="234"/>
        <end position="299"/>
    </location>
</feature>
<keyword evidence="5" id="KW-0547">Nucleotide-binding</keyword>
<evidence type="ECO:0000256" key="3">
    <source>
        <dbReference type="ARBA" id="ARBA00022553"/>
    </source>
</evidence>
<protein>
    <recommendedName>
        <fullName evidence="2">histidine kinase</fullName>
        <ecNumber evidence="2">2.7.13.3</ecNumber>
    </recommendedName>
</protein>
<keyword evidence="12" id="KW-1185">Reference proteome</keyword>
<evidence type="ECO:0000256" key="8">
    <source>
        <dbReference type="ARBA" id="ARBA00023012"/>
    </source>
</evidence>
<keyword evidence="9" id="KW-0812">Transmembrane</keyword>
<dbReference type="GO" id="GO:0005524">
    <property type="term" value="F:ATP binding"/>
    <property type="evidence" value="ECO:0007669"/>
    <property type="project" value="UniProtKB-KW"/>
</dbReference>
<dbReference type="EMBL" id="VRSV01000001">
    <property type="protein sequence ID" value="TXK12821.1"/>
    <property type="molecule type" value="Genomic_DNA"/>
</dbReference>
<dbReference type="Proteomes" id="UP000321034">
    <property type="component" value="Unassembled WGS sequence"/>
</dbReference>
<evidence type="ECO:0000313" key="11">
    <source>
        <dbReference type="EMBL" id="TXK12821.1"/>
    </source>
</evidence>
<feature type="transmembrane region" description="Helical" evidence="9">
    <location>
        <begin position="49"/>
        <end position="70"/>
    </location>
</feature>
<evidence type="ECO:0000259" key="10">
    <source>
        <dbReference type="Pfam" id="PF07730"/>
    </source>
</evidence>
<dbReference type="PANTHER" id="PTHR24421">
    <property type="entry name" value="NITRATE/NITRITE SENSOR PROTEIN NARX-RELATED"/>
    <property type="match status" value="1"/>
</dbReference>
<evidence type="ECO:0000313" key="12">
    <source>
        <dbReference type="Proteomes" id="UP000321034"/>
    </source>
</evidence>
<keyword evidence="6 11" id="KW-0418">Kinase</keyword>
<feature type="transmembrane region" description="Helical" evidence="9">
    <location>
        <begin position="123"/>
        <end position="151"/>
    </location>
</feature>
<feature type="transmembrane region" description="Helical" evidence="9">
    <location>
        <begin position="163"/>
        <end position="181"/>
    </location>
</feature>
<organism evidence="11 12">
    <name type="scientific">Microbacterium hatanonis</name>
    <dbReference type="NCBI Taxonomy" id="404366"/>
    <lineage>
        <taxon>Bacteria</taxon>
        <taxon>Bacillati</taxon>
        <taxon>Actinomycetota</taxon>
        <taxon>Actinomycetes</taxon>
        <taxon>Micrococcales</taxon>
        <taxon>Microbacteriaceae</taxon>
        <taxon>Microbacterium</taxon>
    </lineage>
</organism>
<gene>
    <name evidence="11" type="ORF">FVP77_05035</name>
</gene>
<evidence type="ECO:0000256" key="6">
    <source>
        <dbReference type="ARBA" id="ARBA00022777"/>
    </source>
</evidence>
<keyword evidence="7" id="KW-0067">ATP-binding</keyword>
<dbReference type="InterPro" id="IPR011712">
    <property type="entry name" value="Sig_transdc_His_kin_sub3_dim/P"/>
</dbReference>
<feature type="transmembrane region" description="Helical" evidence="9">
    <location>
        <begin position="82"/>
        <end position="103"/>
    </location>
</feature>
<keyword evidence="9" id="KW-0472">Membrane</keyword>
<reference evidence="11 12" key="1">
    <citation type="submission" date="2019-08" db="EMBL/GenBank/DDBJ databases">
        <authorList>
            <person name="Dong K."/>
        </authorList>
    </citation>
    <scope>NUCLEOTIDE SEQUENCE [LARGE SCALE GENOMIC DNA]</scope>
    <source>
        <strain evidence="11 12">JCM14558</strain>
    </source>
</reference>
<dbReference type="GO" id="GO:0016020">
    <property type="term" value="C:membrane"/>
    <property type="evidence" value="ECO:0007669"/>
    <property type="project" value="InterPro"/>
</dbReference>
<sequence>MTNVTTLRPGGACACTAGYRGSMTTPTSAPYRGPRIGDRALGRGVTATWWYTATAVVFFGAVTPLSWVGWIPVHYDDAVGRVWLGLAATLLGVAGLVVLLSEYRPSVIARRDEERRTPRPGEVVGLGAMLVAGAVLGAATGSWLAGAGVVAAALSARSWPRGIRWRVVVGVTIVLIALWIVEVPTLWSRLDIYVPALFTTLLPVTFASSMWWWEIVLELDRAREAESALAATRERLRLANDVHDLQGHHLQVIALQLELAERLLQRDDPGGAAREIARARAAVDDARQGTRDLASQFRGVPLPDELENAADLLRSAGLEVTTDVDTHVGRIDALGPIVRESVTNVLKHGGGHHASLSLARNADRWVYRITNDDPGDDDTGWGSGLDGMTSRAEAVGGEVLVSREGTTFALTVSLPAGAASLDQEELA</sequence>
<evidence type="ECO:0000256" key="5">
    <source>
        <dbReference type="ARBA" id="ARBA00022741"/>
    </source>
</evidence>
<keyword evidence="3" id="KW-0597">Phosphoprotein</keyword>
<dbReference type="InterPro" id="IPR036890">
    <property type="entry name" value="HATPase_C_sf"/>
</dbReference>
<keyword evidence="4" id="KW-0808">Transferase</keyword>
<comment type="caution">
    <text evidence="11">The sequence shown here is derived from an EMBL/GenBank/DDBJ whole genome shotgun (WGS) entry which is preliminary data.</text>
</comment>
<dbReference type="SUPFAM" id="SSF55874">
    <property type="entry name" value="ATPase domain of HSP90 chaperone/DNA topoisomerase II/histidine kinase"/>
    <property type="match status" value="1"/>
</dbReference>
<dbReference type="OrthoDB" id="5241784at2"/>
<name>A0A5C8I3N0_9MICO</name>
<dbReference type="GO" id="GO:0046983">
    <property type="term" value="F:protein dimerization activity"/>
    <property type="evidence" value="ECO:0007669"/>
    <property type="project" value="InterPro"/>
</dbReference>
<evidence type="ECO:0000256" key="4">
    <source>
        <dbReference type="ARBA" id="ARBA00022679"/>
    </source>
</evidence>
<dbReference type="Pfam" id="PF07730">
    <property type="entry name" value="HisKA_3"/>
    <property type="match status" value="1"/>
</dbReference>